<organism evidence="9 10">
    <name type="scientific">Melanocharis versteri</name>
    <name type="common">Fan-tailed berrypecker</name>
    <dbReference type="NCBI Taxonomy" id="254552"/>
    <lineage>
        <taxon>Eukaryota</taxon>
        <taxon>Metazoa</taxon>
        <taxon>Chordata</taxon>
        <taxon>Craniata</taxon>
        <taxon>Vertebrata</taxon>
        <taxon>Euteleostomi</taxon>
        <taxon>Archelosauria</taxon>
        <taxon>Archosauria</taxon>
        <taxon>Dinosauria</taxon>
        <taxon>Saurischia</taxon>
        <taxon>Theropoda</taxon>
        <taxon>Coelurosauria</taxon>
        <taxon>Aves</taxon>
        <taxon>Neognathae</taxon>
        <taxon>Neoaves</taxon>
        <taxon>Telluraves</taxon>
        <taxon>Australaves</taxon>
        <taxon>Passeriformes</taxon>
        <taxon>Passeroidea</taxon>
        <taxon>Melanocharitidae</taxon>
        <taxon>Melanocharis</taxon>
    </lineage>
</organism>
<dbReference type="PANTHER" id="PTHR11716:SF56">
    <property type="entry name" value="GROUP IIE SECRETORY PHOSPHOLIPASE A2"/>
    <property type="match status" value="1"/>
</dbReference>
<dbReference type="Proteomes" id="UP000538725">
    <property type="component" value="Unassembled WGS sequence"/>
</dbReference>
<dbReference type="GO" id="GO:0050482">
    <property type="term" value="P:arachidonate secretion"/>
    <property type="evidence" value="ECO:0007669"/>
    <property type="project" value="InterPro"/>
</dbReference>
<feature type="active site" evidence="4">
    <location>
        <position position="98"/>
    </location>
</feature>
<feature type="non-terminal residue" evidence="9">
    <location>
        <position position="131"/>
    </location>
</feature>
<proteinExistence type="inferred from homology"/>
<comment type="similarity">
    <text evidence="7">Belongs to the phospholipase A2 family.</text>
</comment>
<dbReference type="GO" id="GO:0005543">
    <property type="term" value="F:phospholipid binding"/>
    <property type="evidence" value="ECO:0007669"/>
    <property type="project" value="TreeGrafter"/>
</dbReference>
<evidence type="ECO:0000256" key="6">
    <source>
        <dbReference type="PIRSR" id="PIRSR601211-3"/>
    </source>
</evidence>
<dbReference type="PROSITE" id="PS00118">
    <property type="entry name" value="PA2_HIS"/>
    <property type="match status" value="1"/>
</dbReference>
<evidence type="ECO:0000259" key="8">
    <source>
        <dbReference type="SMART" id="SM00085"/>
    </source>
</evidence>
<feature type="disulfide bond" evidence="6">
    <location>
        <begin position="64"/>
        <end position="90"/>
    </location>
</feature>
<comment type="subcellular location">
    <subcellularLocation>
        <location evidence="1">Secreted</location>
    </subcellularLocation>
</comment>
<dbReference type="PRINTS" id="PR00389">
    <property type="entry name" value="PHPHLIPASEA2"/>
</dbReference>
<keyword evidence="10" id="KW-1185">Reference proteome</keyword>
<reference evidence="9 10" key="1">
    <citation type="submission" date="2019-09" db="EMBL/GenBank/DDBJ databases">
        <title>Bird 10,000 Genomes (B10K) Project - Family phase.</title>
        <authorList>
            <person name="Zhang G."/>
        </authorList>
    </citation>
    <scope>NUCLEOTIDE SEQUENCE [LARGE SCALE GENOMIC DNA]</scope>
    <source>
        <strain evidence="9">B10K-DU-029-37</strain>
        <tissue evidence="9">Liver</tissue>
    </source>
</reference>
<evidence type="ECO:0000313" key="9">
    <source>
        <dbReference type="EMBL" id="NXA98222.1"/>
    </source>
</evidence>
<dbReference type="InterPro" id="IPR001211">
    <property type="entry name" value="PLA2"/>
</dbReference>
<dbReference type="InterPro" id="IPR016090">
    <property type="entry name" value="PLA2-like_dom"/>
</dbReference>
<dbReference type="InterPro" id="IPR033113">
    <property type="entry name" value="PLA2_histidine"/>
</dbReference>
<dbReference type="CDD" id="cd00125">
    <property type="entry name" value="PLA2c"/>
    <property type="match status" value="1"/>
</dbReference>
<evidence type="ECO:0000313" key="10">
    <source>
        <dbReference type="Proteomes" id="UP000538725"/>
    </source>
</evidence>
<dbReference type="EMBL" id="VZTG01010084">
    <property type="protein sequence ID" value="NXA98222.1"/>
    <property type="molecule type" value="Genomic_DNA"/>
</dbReference>
<gene>
    <name evidence="9" type="primary">Pla2g2e</name>
    <name evidence="9" type="ORF">MELVER_R07952</name>
</gene>
<dbReference type="PANTHER" id="PTHR11716">
    <property type="entry name" value="PHOSPHOLIPASE A2 FAMILY MEMBER"/>
    <property type="match status" value="1"/>
</dbReference>
<feature type="non-terminal residue" evidence="9">
    <location>
        <position position="1"/>
    </location>
</feature>
<dbReference type="SUPFAM" id="SSF48619">
    <property type="entry name" value="Phospholipase A2, PLA2"/>
    <property type="match status" value="1"/>
</dbReference>
<dbReference type="GO" id="GO:0016042">
    <property type="term" value="P:lipid catabolic process"/>
    <property type="evidence" value="ECO:0007669"/>
    <property type="project" value="InterPro"/>
</dbReference>
<feature type="active site" evidence="4">
    <location>
        <position position="52"/>
    </location>
</feature>
<dbReference type="GO" id="GO:0006644">
    <property type="term" value="P:phospholipid metabolic process"/>
    <property type="evidence" value="ECO:0007669"/>
    <property type="project" value="InterPro"/>
</dbReference>
<dbReference type="SMART" id="SM00085">
    <property type="entry name" value="PA2c"/>
    <property type="match status" value="1"/>
</dbReference>
<evidence type="ECO:0000256" key="5">
    <source>
        <dbReference type="PIRSR" id="PIRSR601211-2"/>
    </source>
</evidence>
<keyword evidence="5" id="KW-0106">Calcium</keyword>
<feature type="disulfide bond" evidence="6">
    <location>
        <begin position="84"/>
        <end position="95"/>
    </location>
</feature>
<dbReference type="Pfam" id="PF00068">
    <property type="entry name" value="Phospholip_A2_1"/>
    <property type="match status" value="1"/>
</dbReference>
<feature type="disulfide bond" evidence="6">
    <location>
        <begin position="55"/>
        <end position="97"/>
    </location>
</feature>
<feature type="domain" description="Phospholipase A2-like central" evidence="8">
    <location>
        <begin position="7"/>
        <end position="125"/>
    </location>
</feature>
<sequence>LTLASCNLVQFGVLIEQQTGKVPAAYIRYGCYCICGGSKQPVDATNWCCHDHNCCYEKLLSNDCDPRTAAYQYASEQGGTVIACGTGDSCQRGACECDKKAVECFQKAASTYRKSYDNYPRSNCTGPTPSC</sequence>
<evidence type="ECO:0000256" key="1">
    <source>
        <dbReference type="ARBA" id="ARBA00004613"/>
    </source>
</evidence>
<evidence type="ECO:0000256" key="3">
    <source>
        <dbReference type="ARBA" id="ARBA00023157"/>
    </source>
</evidence>
<dbReference type="InterPro" id="IPR036444">
    <property type="entry name" value="PLipase_A2_dom_sf"/>
</dbReference>
<feature type="binding site" evidence="5">
    <location>
        <position position="36"/>
    </location>
    <ligand>
        <name>Ca(2+)</name>
        <dbReference type="ChEBI" id="CHEBI:29108"/>
    </ligand>
</feature>
<keyword evidence="2" id="KW-0964">Secreted</keyword>
<protein>
    <submittedName>
        <fullName evidence="9">PA2GE phospholipase</fullName>
    </submittedName>
</protein>
<dbReference type="Gene3D" id="1.20.90.10">
    <property type="entry name" value="Phospholipase A2 domain"/>
    <property type="match status" value="1"/>
</dbReference>
<feature type="disulfide bond" evidence="6">
    <location>
        <begin position="48"/>
        <end position="104"/>
    </location>
</feature>
<feature type="binding site" evidence="5">
    <location>
        <position position="32"/>
    </location>
    <ligand>
        <name>Ca(2+)</name>
        <dbReference type="ChEBI" id="CHEBI:29108"/>
    </ligand>
</feature>
<dbReference type="InterPro" id="IPR033112">
    <property type="entry name" value="PLA2_Asp_AS"/>
</dbReference>
<keyword evidence="5" id="KW-0479">Metal-binding</keyword>
<feature type="disulfide bond" evidence="6">
    <location>
        <begin position="33"/>
        <end position="49"/>
    </location>
</feature>
<dbReference type="PROSITE" id="PS00119">
    <property type="entry name" value="PA2_ASP"/>
    <property type="match status" value="1"/>
</dbReference>
<comment type="cofactor">
    <cofactor evidence="5">
        <name>Ca(2+)</name>
        <dbReference type="ChEBI" id="CHEBI:29108"/>
    </cofactor>
    <text evidence="5">Binds 1 Ca(2+) ion per subunit.</text>
</comment>
<evidence type="ECO:0000256" key="7">
    <source>
        <dbReference type="RuleBase" id="RU003654"/>
    </source>
</evidence>
<feature type="disulfide bond" evidence="6">
    <location>
        <begin position="54"/>
        <end position="131"/>
    </location>
</feature>
<comment type="caution">
    <text evidence="9">The sequence shown here is derived from an EMBL/GenBank/DDBJ whole genome shotgun (WGS) entry which is preliminary data.</text>
</comment>
<dbReference type="GO" id="GO:0005576">
    <property type="term" value="C:extracellular region"/>
    <property type="evidence" value="ECO:0007669"/>
    <property type="project" value="UniProtKB-SubCell"/>
</dbReference>
<keyword evidence="3 6" id="KW-1015">Disulfide bond</keyword>
<dbReference type="GO" id="GO:0005509">
    <property type="term" value="F:calcium ion binding"/>
    <property type="evidence" value="ECO:0007669"/>
    <property type="project" value="InterPro"/>
</dbReference>
<dbReference type="GO" id="GO:0047498">
    <property type="term" value="F:calcium-dependent phospholipase A2 activity"/>
    <property type="evidence" value="ECO:0007669"/>
    <property type="project" value="TreeGrafter"/>
</dbReference>
<accession>A0A7K8A6H1</accession>
<name>A0A7K8A6H1_9PASE</name>
<dbReference type="FunFam" id="1.20.90.10:FF:000001">
    <property type="entry name" value="Basic phospholipase A2 homolog"/>
    <property type="match status" value="1"/>
</dbReference>
<evidence type="ECO:0000256" key="4">
    <source>
        <dbReference type="PIRSR" id="PIRSR601211-1"/>
    </source>
</evidence>
<dbReference type="AlphaFoldDB" id="A0A7K8A6H1"/>
<evidence type="ECO:0000256" key="2">
    <source>
        <dbReference type="ARBA" id="ARBA00022525"/>
    </source>
</evidence>